<proteinExistence type="predicted"/>
<keyword evidence="2" id="KW-1133">Transmembrane helix</keyword>
<keyword evidence="5" id="KW-1185">Reference proteome</keyword>
<evidence type="ECO:0000259" key="3">
    <source>
        <dbReference type="PROSITE" id="PS50177"/>
    </source>
</evidence>
<reference evidence="4" key="1">
    <citation type="submission" date="2023-10" db="EMBL/GenBank/DDBJ databases">
        <authorList>
            <person name="Domelevo Entfellner J.-B."/>
        </authorList>
    </citation>
    <scope>NUCLEOTIDE SEQUENCE</scope>
</reference>
<evidence type="ECO:0000256" key="1">
    <source>
        <dbReference type="ARBA" id="ARBA00022884"/>
    </source>
</evidence>
<gene>
    <name evidence="4" type="ORF">AYBTSS11_LOCUS5869</name>
</gene>
<name>A0AA86RYU1_9FABA</name>
<evidence type="ECO:0000313" key="4">
    <source>
        <dbReference type="EMBL" id="CAJ1932540.1"/>
    </source>
</evidence>
<feature type="domain" description="NTF2" evidence="3">
    <location>
        <begin position="14"/>
        <end position="43"/>
    </location>
</feature>
<dbReference type="Gene3D" id="3.10.450.50">
    <property type="match status" value="1"/>
</dbReference>
<dbReference type="Pfam" id="PF02136">
    <property type="entry name" value="NTF2"/>
    <property type="match status" value="1"/>
</dbReference>
<dbReference type="EMBL" id="OY731399">
    <property type="protein sequence ID" value="CAJ1932540.1"/>
    <property type="molecule type" value="Genomic_DNA"/>
</dbReference>
<dbReference type="Gramene" id="rna-AYBTSS11_LOCUS5869">
    <property type="protein sequence ID" value="CAJ1932540.1"/>
    <property type="gene ID" value="gene-AYBTSS11_LOCUS5869"/>
</dbReference>
<evidence type="ECO:0000256" key="2">
    <source>
        <dbReference type="SAM" id="Phobius"/>
    </source>
</evidence>
<dbReference type="PANTHER" id="PTHR10693:SF58">
    <property type="entry name" value="OS02G0131700 PROTEIN"/>
    <property type="match status" value="1"/>
</dbReference>
<dbReference type="GO" id="GO:1990904">
    <property type="term" value="C:ribonucleoprotein complex"/>
    <property type="evidence" value="ECO:0007669"/>
    <property type="project" value="TreeGrafter"/>
</dbReference>
<dbReference type="GO" id="GO:0003729">
    <property type="term" value="F:mRNA binding"/>
    <property type="evidence" value="ECO:0007669"/>
    <property type="project" value="TreeGrafter"/>
</dbReference>
<dbReference type="InterPro" id="IPR018222">
    <property type="entry name" value="Nuclear_transport_factor_2_euk"/>
</dbReference>
<dbReference type="SUPFAM" id="SSF53613">
    <property type="entry name" value="Ribokinase-like"/>
    <property type="match status" value="1"/>
</dbReference>
<dbReference type="Proteomes" id="UP001189624">
    <property type="component" value="Chromosome 2"/>
</dbReference>
<dbReference type="GO" id="GO:0005829">
    <property type="term" value="C:cytosol"/>
    <property type="evidence" value="ECO:0007669"/>
    <property type="project" value="TreeGrafter"/>
</dbReference>
<dbReference type="Gene3D" id="3.40.1190.20">
    <property type="match status" value="1"/>
</dbReference>
<dbReference type="PROSITE" id="PS50177">
    <property type="entry name" value="NTF2_DOMAIN"/>
    <property type="match status" value="1"/>
</dbReference>
<dbReference type="InterPro" id="IPR029056">
    <property type="entry name" value="Ribokinase-like"/>
</dbReference>
<keyword evidence="2" id="KW-0472">Membrane</keyword>
<dbReference type="InterPro" id="IPR039539">
    <property type="entry name" value="Ras_GTPase_bind_prot"/>
</dbReference>
<evidence type="ECO:0000313" key="5">
    <source>
        <dbReference type="Proteomes" id="UP001189624"/>
    </source>
</evidence>
<feature type="transmembrane region" description="Helical" evidence="2">
    <location>
        <begin position="54"/>
        <end position="85"/>
    </location>
</feature>
<keyword evidence="1" id="KW-0694">RNA-binding</keyword>
<protein>
    <recommendedName>
        <fullName evidence="3">NTF2 domain-containing protein</fullName>
    </recommendedName>
</protein>
<keyword evidence="2" id="KW-0812">Transmembrane</keyword>
<organism evidence="4 5">
    <name type="scientific">Sphenostylis stenocarpa</name>
    <dbReference type="NCBI Taxonomy" id="92480"/>
    <lineage>
        <taxon>Eukaryota</taxon>
        <taxon>Viridiplantae</taxon>
        <taxon>Streptophyta</taxon>
        <taxon>Embryophyta</taxon>
        <taxon>Tracheophyta</taxon>
        <taxon>Spermatophyta</taxon>
        <taxon>Magnoliopsida</taxon>
        <taxon>eudicotyledons</taxon>
        <taxon>Gunneridae</taxon>
        <taxon>Pentapetalae</taxon>
        <taxon>rosids</taxon>
        <taxon>fabids</taxon>
        <taxon>Fabales</taxon>
        <taxon>Fabaceae</taxon>
        <taxon>Papilionoideae</taxon>
        <taxon>50 kb inversion clade</taxon>
        <taxon>NPAAA clade</taxon>
        <taxon>indigoferoid/millettioid clade</taxon>
        <taxon>Phaseoleae</taxon>
        <taxon>Sphenostylis</taxon>
    </lineage>
</organism>
<dbReference type="PANTHER" id="PTHR10693">
    <property type="entry name" value="RAS GTPASE-ACTIVATING PROTEIN-BINDING PROTEIN"/>
    <property type="match status" value="1"/>
</dbReference>
<dbReference type="InterPro" id="IPR032710">
    <property type="entry name" value="NTF2-like_dom_sf"/>
</dbReference>
<sequence length="299" mass="31629">MATPFPIPVTAAQVGTYFVGQYYQVLQSQPEFVHQFYSDASTMLRIDGSTRETAAAMLVITAIIFVVLLTAFSVVLELVAFAVALRGKKLEYGDGEVVIIGGMVLDIHATPSLGAKSGTTVPGKKKNISVLSLFQMLKPAIWVLLEKGIEVVLVTIGSNGVFLCNKEGPSYLKKPTEKINRSGFGGQLYKSFMQNCPPSPYSGFSKLDKSSPLCAVHFPSLPASVVRHTGAGDCLVGGTLTSICAGLDIMQSVSVGIAVAKAAVEAEANVPNSFNLSAIADDAKSVYSGAKVLFHQSML</sequence>
<dbReference type="AlphaFoldDB" id="A0AA86RYU1"/>
<dbReference type="SUPFAM" id="SSF54427">
    <property type="entry name" value="NTF2-like"/>
    <property type="match status" value="1"/>
</dbReference>
<dbReference type="InterPro" id="IPR002075">
    <property type="entry name" value="NTF2_dom"/>
</dbReference>
<accession>A0AA86RYU1</accession>